<dbReference type="Pfam" id="PF22022">
    <property type="entry name" value="Phage_int_M"/>
    <property type="match status" value="1"/>
</dbReference>
<dbReference type="Gene3D" id="3.30.160.390">
    <property type="entry name" value="Integrase, DNA-binding domain"/>
    <property type="match status" value="1"/>
</dbReference>
<comment type="caution">
    <text evidence="6">The sequence shown here is derived from an EMBL/GenBank/DDBJ whole genome shotgun (WGS) entry which is preliminary data.</text>
</comment>
<feature type="domain" description="Tyr recombinase" evidence="5">
    <location>
        <begin position="227"/>
        <end position="407"/>
    </location>
</feature>
<keyword evidence="2" id="KW-0229">DNA integration</keyword>
<dbReference type="InterPro" id="IPR013762">
    <property type="entry name" value="Integrase-like_cat_sf"/>
</dbReference>
<dbReference type="InterPro" id="IPR010998">
    <property type="entry name" value="Integrase_recombinase_N"/>
</dbReference>
<keyword evidence="7" id="KW-1185">Reference proteome</keyword>
<keyword evidence="3 6" id="KW-0238">DNA-binding</keyword>
<dbReference type="CDD" id="cd00801">
    <property type="entry name" value="INT_P4_C"/>
    <property type="match status" value="1"/>
</dbReference>
<dbReference type="PROSITE" id="PS51898">
    <property type="entry name" value="TYR_RECOMBINASE"/>
    <property type="match status" value="1"/>
</dbReference>
<dbReference type="PANTHER" id="PTHR30629">
    <property type="entry name" value="PROPHAGE INTEGRASE"/>
    <property type="match status" value="1"/>
</dbReference>
<evidence type="ECO:0000313" key="7">
    <source>
        <dbReference type="Proteomes" id="UP000643207"/>
    </source>
</evidence>
<evidence type="ECO:0000313" key="6">
    <source>
        <dbReference type="EMBL" id="MBL0719811.1"/>
    </source>
</evidence>
<name>A0A9X0XE18_9BURK</name>
<sequence length="432" mass="47888">MPKMARELYAVDLKRLTKPGRHLVGVVPGLALQVAETGARSWVLRIMVGARRREIGLGSFPAVTLAMARQRAAVERDKVRQGYDPVEERRVSQQALRAQQLASISFQEAATQFIESRRGAWRNAKSERQWTSSLTQYAYPLIGSLNVGQISRPHILAVLEQAVPVSRRASEGYKGTGRLWEARAETASRLRGRMESILDWCKGRGYCSGDNPAAWDGNLAAVLPDPTKMKRVTHHPAVALSDLPRFWNDLGKCEGIAARALEFLTLTAARSGEVRGMLWTEVSGLSASGAMWIIPASRMKAGREHRVPLSKAARDLLNSLPRFEGCDLVFPGMRGGPLSDMSLSAVMRRMGRVEVPHGLRSSFRDWVAERTTYPGELAETALAHSLSSKVEAAYRRMDMLEKRRAMMEDWATHLVSDTPVDIMLANSKITSS</sequence>
<dbReference type="RefSeq" id="WP_201825338.1">
    <property type="nucleotide sequence ID" value="NZ_JAERRA010000001.1"/>
</dbReference>
<dbReference type="GO" id="GO:0015074">
    <property type="term" value="P:DNA integration"/>
    <property type="evidence" value="ECO:0007669"/>
    <property type="project" value="UniProtKB-KW"/>
</dbReference>
<dbReference type="AlphaFoldDB" id="A0A9X0XE18"/>
<organism evidence="6 7">
    <name type="scientific">Aquariibacter lacus</name>
    <dbReference type="NCBI Taxonomy" id="2801332"/>
    <lineage>
        <taxon>Bacteria</taxon>
        <taxon>Pseudomonadati</taxon>
        <taxon>Pseudomonadota</taxon>
        <taxon>Betaproteobacteria</taxon>
        <taxon>Burkholderiales</taxon>
        <taxon>Sphaerotilaceae</taxon>
        <taxon>Aquariibacter</taxon>
    </lineage>
</organism>
<dbReference type="GO" id="GO:0006310">
    <property type="term" value="P:DNA recombination"/>
    <property type="evidence" value="ECO:0007669"/>
    <property type="project" value="UniProtKB-KW"/>
</dbReference>
<dbReference type="SUPFAM" id="SSF56349">
    <property type="entry name" value="DNA breaking-rejoining enzymes"/>
    <property type="match status" value="1"/>
</dbReference>
<evidence type="ECO:0000259" key="5">
    <source>
        <dbReference type="PROSITE" id="PS51898"/>
    </source>
</evidence>
<dbReference type="EMBL" id="JAERRA010000001">
    <property type="protein sequence ID" value="MBL0719811.1"/>
    <property type="molecule type" value="Genomic_DNA"/>
</dbReference>
<reference evidence="6 7" key="1">
    <citation type="submission" date="2021-01" db="EMBL/GenBank/DDBJ databases">
        <title>Piscinibacter sp. Jin2 Genome sequencing and assembly.</title>
        <authorList>
            <person name="Kim I."/>
        </authorList>
    </citation>
    <scope>NUCLEOTIDE SEQUENCE [LARGE SCALE GENOMIC DNA]</scope>
    <source>
        <strain evidence="6 7">Jin2</strain>
    </source>
</reference>
<proteinExistence type="inferred from homology"/>
<evidence type="ECO:0000256" key="2">
    <source>
        <dbReference type="ARBA" id="ARBA00022908"/>
    </source>
</evidence>
<dbReference type="InterPro" id="IPR053876">
    <property type="entry name" value="Phage_int_M"/>
</dbReference>
<accession>A0A9X0XE18</accession>
<gene>
    <name evidence="6" type="ORF">JI742_07910</name>
</gene>
<dbReference type="InterPro" id="IPR002104">
    <property type="entry name" value="Integrase_catalytic"/>
</dbReference>
<dbReference type="Pfam" id="PF13356">
    <property type="entry name" value="Arm-DNA-bind_3"/>
    <property type="match status" value="1"/>
</dbReference>
<dbReference type="Pfam" id="PF00589">
    <property type="entry name" value="Phage_integrase"/>
    <property type="match status" value="1"/>
</dbReference>
<comment type="similarity">
    <text evidence="1">Belongs to the 'phage' integrase family.</text>
</comment>
<dbReference type="Gene3D" id="1.10.443.10">
    <property type="entry name" value="Intergrase catalytic core"/>
    <property type="match status" value="1"/>
</dbReference>
<evidence type="ECO:0000256" key="1">
    <source>
        <dbReference type="ARBA" id="ARBA00008857"/>
    </source>
</evidence>
<evidence type="ECO:0000256" key="4">
    <source>
        <dbReference type="ARBA" id="ARBA00023172"/>
    </source>
</evidence>
<dbReference type="InterPro" id="IPR025166">
    <property type="entry name" value="Integrase_DNA_bind_dom"/>
</dbReference>
<dbReference type="Gene3D" id="1.10.150.130">
    <property type="match status" value="1"/>
</dbReference>
<protein>
    <submittedName>
        <fullName evidence="6">Integrase arm-type DNA-binding domain-containing protein</fullName>
    </submittedName>
</protein>
<evidence type="ECO:0000256" key="3">
    <source>
        <dbReference type="ARBA" id="ARBA00023125"/>
    </source>
</evidence>
<dbReference type="Proteomes" id="UP000643207">
    <property type="component" value="Unassembled WGS sequence"/>
</dbReference>
<dbReference type="InterPro" id="IPR038488">
    <property type="entry name" value="Integrase_DNA-bd_sf"/>
</dbReference>
<dbReference type="GO" id="GO:0003677">
    <property type="term" value="F:DNA binding"/>
    <property type="evidence" value="ECO:0007669"/>
    <property type="project" value="UniProtKB-KW"/>
</dbReference>
<dbReference type="InterPro" id="IPR050808">
    <property type="entry name" value="Phage_Integrase"/>
</dbReference>
<dbReference type="InterPro" id="IPR011010">
    <property type="entry name" value="DNA_brk_join_enz"/>
</dbReference>
<keyword evidence="4" id="KW-0233">DNA recombination</keyword>
<dbReference type="PANTHER" id="PTHR30629:SF2">
    <property type="entry name" value="PROPHAGE INTEGRASE INTS-RELATED"/>
    <property type="match status" value="1"/>
</dbReference>